<evidence type="ECO:0000313" key="3">
    <source>
        <dbReference type="Proteomes" id="UP000500767"/>
    </source>
</evidence>
<organism evidence="2 3">
    <name type="scientific">Lichenicola cladoniae</name>
    <dbReference type="NCBI Taxonomy" id="1484109"/>
    <lineage>
        <taxon>Bacteria</taxon>
        <taxon>Pseudomonadati</taxon>
        <taxon>Pseudomonadota</taxon>
        <taxon>Alphaproteobacteria</taxon>
        <taxon>Acetobacterales</taxon>
        <taxon>Acetobacteraceae</taxon>
        <taxon>Lichenicola</taxon>
    </lineage>
</organism>
<evidence type="ECO:0000256" key="1">
    <source>
        <dbReference type="SAM" id="MobiDB-lite"/>
    </source>
</evidence>
<dbReference type="AlphaFoldDB" id="A0A6M8I135"/>
<dbReference type="EMBL" id="CP053713">
    <property type="protein sequence ID" value="QKE93967.1"/>
    <property type="molecule type" value="Genomic_DNA"/>
</dbReference>
<gene>
    <name evidence="2" type="ORF">HN018_28000</name>
</gene>
<keyword evidence="2" id="KW-0614">Plasmid</keyword>
<geneLocation type="plasmid" evidence="2 3">
    <name>unnamed6</name>
</geneLocation>
<feature type="region of interest" description="Disordered" evidence="1">
    <location>
        <begin position="120"/>
        <end position="178"/>
    </location>
</feature>
<sequence length="237" mass="24578">MPTEHGLALVDPGVTAQLEWLLDEVLVVQMKMMSAIDAVCAQASGIIGRLTDHAASGAASLVATTAAGPAGPDRPPTPAMKAYVDSLAKQNGVKPPGGYTSSSAICPAFLDRHAFSKQAHSKEATSAANPTRSCTGLQAARGSWRVPKENYQGKAIDKNKAVSRSSSAPAATSADGPTETALRISYSNKEVALKLGPPTTAMAVGMDLPVSISQHSDKRAGSDFHITSRKSPNNLDE</sequence>
<feature type="compositionally biased region" description="Polar residues" evidence="1">
    <location>
        <begin position="124"/>
        <end position="136"/>
    </location>
</feature>
<accession>A0A6M8I135</accession>
<feature type="region of interest" description="Disordered" evidence="1">
    <location>
        <begin position="214"/>
        <end position="237"/>
    </location>
</feature>
<dbReference type="KEGG" id="lck:HN018_28000"/>
<dbReference type="Proteomes" id="UP000500767">
    <property type="component" value="Plasmid unnamed6"/>
</dbReference>
<protein>
    <submittedName>
        <fullName evidence="2">Uncharacterized protein</fullName>
    </submittedName>
</protein>
<name>A0A6M8I135_9PROT</name>
<evidence type="ECO:0000313" key="2">
    <source>
        <dbReference type="EMBL" id="QKE93967.1"/>
    </source>
</evidence>
<dbReference type="RefSeq" id="WP_171837209.1">
    <property type="nucleotide sequence ID" value="NZ_CP053713.1"/>
</dbReference>
<feature type="compositionally biased region" description="Low complexity" evidence="1">
    <location>
        <begin position="162"/>
        <end position="174"/>
    </location>
</feature>
<reference evidence="2 3" key="1">
    <citation type="journal article" date="2014" name="World J. Microbiol. Biotechnol.">
        <title>Biodiversity and physiological characteristics of Antarctic and Arctic lichens-associated bacteria.</title>
        <authorList>
            <person name="Lee Y.M."/>
            <person name="Kim E.H."/>
            <person name="Lee H.K."/>
            <person name="Hong S.G."/>
        </authorList>
    </citation>
    <scope>NUCLEOTIDE SEQUENCE [LARGE SCALE GENOMIC DNA]</scope>
    <source>
        <strain evidence="2 3">PAMC 26569</strain>
        <plasmid evidence="2">unnamed6</plasmid>
    </source>
</reference>
<proteinExistence type="predicted"/>
<keyword evidence="3" id="KW-1185">Reference proteome</keyword>